<protein>
    <submittedName>
        <fullName evidence="3">Uncharacterized protein</fullName>
    </submittedName>
</protein>
<dbReference type="Proteomes" id="UP001155380">
    <property type="component" value="Unassembled WGS sequence"/>
</dbReference>
<proteinExistence type="predicted"/>
<dbReference type="AlphaFoldDB" id="A0AAJ1F5Q6"/>
<feature type="region of interest" description="Disordered" evidence="1">
    <location>
        <begin position="17"/>
        <end position="45"/>
    </location>
</feature>
<gene>
    <name evidence="2" type="ORF">NBH20_08390</name>
    <name evidence="3" type="ORF">NBH21_15150</name>
</gene>
<sequence>MAEISFRKSICLSGGSRLQTRTAKPEKSKMPPCGGGGTIDISPMPVNETPQKSGIFGMSGDIGGLRGTIGEMKRAEVASWGKLGNRFPMIPPTLVTESASH</sequence>
<evidence type="ECO:0000313" key="4">
    <source>
        <dbReference type="Proteomes" id="UP001155079"/>
    </source>
</evidence>
<dbReference type="EMBL" id="JAMQAY010000003">
    <property type="protein sequence ID" value="MCM2401171.1"/>
    <property type="molecule type" value="Genomic_DNA"/>
</dbReference>
<dbReference type="Proteomes" id="UP001155079">
    <property type="component" value="Unassembled WGS sequence"/>
</dbReference>
<accession>A0AAJ1F5Q6</accession>
<dbReference type="RefSeq" id="WP_250913883.1">
    <property type="nucleotide sequence ID" value="NZ_JAMXLX010000004.1"/>
</dbReference>
<comment type="caution">
    <text evidence="3">The sequence shown here is derived from an EMBL/GenBank/DDBJ whole genome shotgun (WGS) entry which is preliminary data.</text>
</comment>
<keyword evidence="4" id="KW-1185">Reference proteome</keyword>
<organism evidence="3 5">
    <name type="scientific">Ciceribacter sichuanensis</name>
    <dbReference type="NCBI Taxonomy" id="2949647"/>
    <lineage>
        <taxon>Bacteria</taxon>
        <taxon>Pseudomonadati</taxon>
        <taxon>Pseudomonadota</taxon>
        <taxon>Alphaproteobacteria</taxon>
        <taxon>Hyphomicrobiales</taxon>
        <taxon>Rhizobiaceae</taxon>
        <taxon>Ciceribacter</taxon>
    </lineage>
</organism>
<evidence type="ECO:0000313" key="2">
    <source>
        <dbReference type="EMBL" id="MCM2401171.1"/>
    </source>
</evidence>
<evidence type="ECO:0000313" key="3">
    <source>
        <dbReference type="EMBL" id="MCO5958115.1"/>
    </source>
</evidence>
<name>A0AAJ1F5Q6_9HYPH</name>
<evidence type="ECO:0000256" key="1">
    <source>
        <dbReference type="SAM" id="MobiDB-lite"/>
    </source>
</evidence>
<dbReference type="EMBL" id="JAMXLX010000004">
    <property type="protein sequence ID" value="MCO5958115.1"/>
    <property type="molecule type" value="Genomic_DNA"/>
</dbReference>
<reference evidence="3 4" key="1">
    <citation type="submission" date="2022-06" db="EMBL/GenBank/DDBJ databases">
        <authorList>
            <person name="Sun Q."/>
        </authorList>
    </citation>
    <scope>NUCLEOTIDE SEQUENCE</scope>
    <source>
        <strain evidence="3">S101</strain>
        <strain evidence="2 4">S153</strain>
    </source>
</reference>
<evidence type="ECO:0000313" key="5">
    <source>
        <dbReference type="Proteomes" id="UP001155380"/>
    </source>
</evidence>